<dbReference type="AlphaFoldDB" id="A0A1A6Y004"/>
<organism evidence="1 2">
    <name type="scientific">Stenotrophomonas maltophilia</name>
    <name type="common">Pseudomonas maltophilia</name>
    <name type="synonym">Xanthomonas maltophilia</name>
    <dbReference type="NCBI Taxonomy" id="40324"/>
    <lineage>
        <taxon>Bacteria</taxon>
        <taxon>Pseudomonadati</taxon>
        <taxon>Pseudomonadota</taxon>
        <taxon>Gammaproteobacteria</taxon>
        <taxon>Lysobacterales</taxon>
        <taxon>Lysobacteraceae</taxon>
        <taxon>Stenotrophomonas</taxon>
        <taxon>Stenotrophomonas maltophilia group</taxon>
    </lineage>
</organism>
<reference evidence="1 2" key="1">
    <citation type="submission" date="2016-05" db="EMBL/GenBank/DDBJ databases">
        <title>Draft Genome Sequences of Stenotrophomonas maltophilia Strains Sm32COP, Sm41DVV, Sm46PAILV, SmF3, SmF22, SmSOFb1 and SmCVFa1, Isolated from Different Manures, in France.</title>
        <authorList>
            <person name="Nazaret S."/>
            <person name="Bodilis J."/>
        </authorList>
    </citation>
    <scope>NUCLEOTIDE SEQUENCE [LARGE SCALE GENOMIC DNA]</scope>
    <source>
        <strain evidence="1 2">Sm46PAILV</strain>
    </source>
</reference>
<gene>
    <name evidence="1" type="ORF">A9K58_05320</name>
</gene>
<evidence type="ECO:0008006" key="3">
    <source>
        <dbReference type="Google" id="ProtNLM"/>
    </source>
</evidence>
<dbReference type="InterPro" id="IPR047650">
    <property type="entry name" value="Transpos_IS110"/>
</dbReference>
<dbReference type="EMBL" id="LYVJ01000003">
    <property type="protein sequence ID" value="OBU69147.1"/>
    <property type="molecule type" value="Genomic_DNA"/>
</dbReference>
<dbReference type="Proteomes" id="UP000092256">
    <property type="component" value="Unassembled WGS sequence"/>
</dbReference>
<evidence type="ECO:0000313" key="2">
    <source>
        <dbReference type="Proteomes" id="UP000092256"/>
    </source>
</evidence>
<dbReference type="PANTHER" id="PTHR33055">
    <property type="entry name" value="TRANSPOSASE FOR INSERTION SEQUENCE ELEMENT IS1111A"/>
    <property type="match status" value="1"/>
</dbReference>
<comment type="caution">
    <text evidence="1">The sequence shown here is derived from an EMBL/GenBank/DDBJ whole genome shotgun (WGS) entry which is preliminary data.</text>
</comment>
<name>A0A1A6Y004_STEMA</name>
<accession>A0A1A6Y004</accession>
<evidence type="ECO:0000313" key="1">
    <source>
        <dbReference type="EMBL" id="OBU69147.1"/>
    </source>
</evidence>
<dbReference type="PANTHER" id="PTHR33055:SF3">
    <property type="entry name" value="PUTATIVE TRANSPOSASE FOR IS117-RELATED"/>
    <property type="match status" value="1"/>
</dbReference>
<sequence length="59" mass="6526">MPALTGKTYNPRLKSFADRPSAKGKPFKVVMCAVMRKLIHLVWGVLRSGRPFEPDAALA</sequence>
<proteinExistence type="predicted"/>
<protein>
    <recommendedName>
        <fullName evidence="3">IS110 family transposase</fullName>
    </recommendedName>
</protein>